<gene>
    <name evidence="2" type="ORF">BMF94_5839</name>
</gene>
<feature type="domain" description="F-box" evidence="1">
    <location>
        <begin position="1"/>
        <end position="50"/>
    </location>
</feature>
<dbReference type="SMART" id="SM00992">
    <property type="entry name" value="YccV-like"/>
    <property type="match status" value="1"/>
</dbReference>
<dbReference type="EMBL" id="PJQD01000086">
    <property type="protein sequence ID" value="POY71082.1"/>
    <property type="molecule type" value="Genomic_DNA"/>
</dbReference>
<dbReference type="Pfam" id="PF12937">
    <property type="entry name" value="F-box-like"/>
    <property type="match status" value="1"/>
</dbReference>
<dbReference type="Gene3D" id="1.20.1280.50">
    <property type="match status" value="1"/>
</dbReference>
<protein>
    <recommendedName>
        <fullName evidence="1">F-box domain-containing protein</fullName>
    </recommendedName>
</protein>
<accession>A0A2S5B2R8</accession>
<dbReference type="Pfam" id="PF13369">
    <property type="entry name" value="Transglut_core2"/>
    <property type="match status" value="1"/>
</dbReference>
<evidence type="ECO:0000313" key="2">
    <source>
        <dbReference type="EMBL" id="POY71082.1"/>
    </source>
</evidence>
<evidence type="ECO:0000313" key="3">
    <source>
        <dbReference type="Proteomes" id="UP000237144"/>
    </source>
</evidence>
<dbReference type="InterPro" id="IPR011722">
    <property type="entry name" value="Hemimethylated_DNA-bd_dom"/>
</dbReference>
<dbReference type="NCBIfam" id="TIGR02097">
    <property type="entry name" value="yccV"/>
    <property type="match status" value="1"/>
</dbReference>
<dbReference type="Pfam" id="PF08755">
    <property type="entry name" value="YccV-like"/>
    <property type="match status" value="1"/>
</dbReference>
<dbReference type="SUPFAM" id="SSF81383">
    <property type="entry name" value="F-box domain"/>
    <property type="match status" value="1"/>
</dbReference>
<dbReference type="STRING" id="741276.A0A2S5B2R8"/>
<dbReference type="InterPro" id="IPR001810">
    <property type="entry name" value="F-box_dom"/>
</dbReference>
<dbReference type="Gene3D" id="2.30.30.390">
    <property type="entry name" value="Hemimethylated DNA-binding domain"/>
    <property type="match status" value="1"/>
</dbReference>
<reference evidence="2 3" key="1">
    <citation type="journal article" date="2018" name="Front. Microbiol.">
        <title>Prospects for Fungal Bioremediation of Acidic Radioactive Waste Sites: Characterization and Genome Sequence of Rhodotorula taiwanensis MD1149.</title>
        <authorList>
            <person name="Tkavc R."/>
            <person name="Matrosova V.Y."/>
            <person name="Grichenko O.E."/>
            <person name="Gostincar C."/>
            <person name="Volpe R.P."/>
            <person name="Klimenkova P."/>
            <person name="Gaidamakova E.K."/>
            <person name="Zhou C.E."/>
            <person name="Stewart B.J."/>
            <person name="Lyman M.G."/>
            <person name="Malfatti S.A."/>
            <person name="Rubinfeld B."/>
            <person name="Courtot M."/>
            <person name="Singh J."/>
            <person name="Dalgard C.L."/>
            <person name="Hamilton T."/>
            <person name="Frey K.G."/>
            <person name="Gunde-Cimerman N."/>
            <person name="Dugan L."/>
            <person name="Daly M.J."/>
        </authorList>
    </citation>
    <scope>NUCLEOTIDE SEQUENCE [LARGE SCALE GENOMIC DNA]</scope>
    <source>
        <strain evidence="2 3">MD1149</strain>
    </source>
</reference>
<dbReference type="AlphaFoldDB" id="A0A2S5B2R8"/>
<dbReference type="InterPro" id="IPR036623">
    <property type="entry name" value="Hemimethylated_DNA-bd_sf"/>
</dbReference>
<keyword evidence="3" id="KW-1185">Reference proteome</keyword>
<dbReference type="SMART" id="SM00256">
    <property type="entry name" value="FBOX"/>
    <property type="match status" value="1"/>
</dbReference>
<dbReference type="SUPFAM" id="SSF141255">
    <property type="entry name" value="YccV-like"/>
    <property type="match status" value="1"/>
</dbReference>
<sequence>MTTLPPELISLCLSQLDPDDRETVPTLLSASLASSSFRTLATSHSLWKRLADCHYHQYRRPTEGGEEPIDAFRYYASRAEKDQRAREIVRDIQRPLNRLPLVDELRTRLGSDVIENRRWAATEFTEERRPETWLSLRYWAGECRKTLLRDEALATWREIAIRTARGEERPDDCERGLDAFAAFRGIDPKRIPVDRYDMRHHAPLVEATRNAPFTGTARLEWLAKEVVDYMRSIGLRPSRDGGFHSLDNHYTELVWARTNPVDGQQNEGTLPMTLVSIFCALIARLPAAKELGVRARLIGYPGTVLAGLSYEGQGGQARDRIFINVFGEGKVLSPERLRAMLGAMGQDGSENFLAPAGAREICLRVARNILTSVRAGDRTIGVPIAHELSVDALYSVSHALFLFTSPDSLANPSIPAGADTLQYAEWLESLVQSEYPLDVAYLTERVGPMLPEDRRERLEALCEAIRHEDATPKEQKLINARIKWPVGHVFRHRLFGYLAITRGFDYTCEAGEQWIRTMRVDTLAFGRNQPFYHVIVADGSARYVAQENITDSPVPDDEVDQFFEQESLGRYFRRRERIEPGGRWAFVASEEVAAEYPESVVET</sequence>
<dbReference type="PROSITE" id="PS50181">
    <property type="entry name" value="FBOX"/>
    <property type="match status" value="1"/>
</dbReference>
<name>A0A2S5B2R8_9BASI</name>
<dbReference type="InterPro" id="IPR032698">
    <property type="entry name" value="SirB1_N"/>
</dbReference>
<evidence type="ECO:0000259" key="1">
    <source>
        <dbReference type="PROSITE" id="PS50181"/>
    </source>
</evidence>
<dbReference type="OrthoDB" id="28868at2759"/>
<dbReference type="PANTHER" id="PTHR31350">
    <property type="entry name" value="SI:DKEY-261L7.2"/>
    <property type="match status" value="1"/>
</dbReference>
<organism evidence="2 3">
    <name type="scientific">Rhodotorula taiwanensis</name>
    <dbReference type="NCBI Taxonomy" id="741276"/>
    <lineage>
        <taxon>Eukaryota</taxon>
        <taxon>Fungi</taxon>
        <taxon>Dikarya</taxon>
        <taxon>Basidiomycota</taxon>
        <taxon>Pucciniomycotina</taxon>
        <taxon>Microbotryomycetes</taxon>
        <taxon>Sporidiobolales</taxon>
        <taxon>Sporidiobolaceae</taxon>
        <taxon>Rhodotorula</taxon>
    </lineage>
</organism>
<comment type="caution">
    <text evidence="2">The sequence shown here is derived from an EMBL/GenBank/DDBJ whole genome shotgun (WGS) entry which is preliminary data.</text>
</comment>
<dbReference type="PANTHER" id="PTHR31350:SF27">
    <property type="entry name" value="HEMIMETHYLATED DNA-BINDING DOMAIN-CONTAINING PROTEIN"/>
    <property type="match status" value="1"/>
</dbReference>
<dbReference type="InterPro" id="IPR036047">
    <property type="entry name" value="F-box-like_dom_sf"/>
</dbReference>
<dbReference type="Proteomes" id="UP000237144">
    <property type="component" value="Unassembled WGS sequence"/>
</dbReference>
<proteinExistence type="predicted"/>
<dbReference type="GO" id="GO:0003677">
    <property type="term" value="F:DNA binding"/>
    <property type="evidence" value="ECO:0007669"/>
    <property type="project" value="InterPro"/>
</dbReference>